<dbReference type="SMART" id="SM00671">
    <property type="entry name" value="SEL1"/>
    <property type="match status" value="5"/>
</dbReference>
<dbReference type="PANTHER" id="PTHR11102:SF160">
    <property type="entry name" value="ERAD-ASSOCIATED E3 UBIQUITIN-PROTEIN LIGASE COMPONENT HRD3"/>
    <property type="match status" value="1"/>
</dbReference>
<dbReference type="InterPro" id="IPR011990">
    <property type="entry name" value="TPR-like_helical_dom_sf"/>
</dbReference>
<dbReference type="InterPro" id="IPR050767">
    <property type="entry name" value="Sel1_AlgK"/>
</dbReference>
<sequence length="288" mass="32346">MFFRALLFSVLFVCLPAQAEVLFDDPTDDTLNDVIGGASCDTIDSWATDDSARSQYLTGIVTLNGERRCGIERDNERSAAFLKKAWEKGAADAALTLGLMYYGGYGVEKNNEKAVELLVASAKGGHVRAQRELGWAYRGQEMQDVFDEEIDKAVCWLEKAGHAGDRSAAYALSWIYGGEEGVERNEDKMFYWAKVSSEAKYGDATTGFNLLARYYEKGIGTERDLVLAYKYYDLNGTAGVEGKARVAKKMTQDQIKKAIRLSRRWQETHHIYFPSYRGLKHQPDGSYR</sequence>
<dbReference type="PANTHER" id="PTHR11102">
    <property type="entry name" value="SEL-1-LIKE PROTEIN"/>
    <property type="match status" value="1"/>
</dbReference>
<reference evidence="1" key="1">
    <citation type="submission" date="2019-06" db="EMBL/GenBank/DDBJ databases">
        <authorList>
            <person name="Murdoch R.W."/>
            <person name="Fathepure B."/>
        </authorList>
    </citation>
    <scope>NUCLEOTIDE SEQUENCE</scope>
</reference>
<dbReference type="InterPro" id="IPR006597">
    <property type="entry name" value="Sel1-like"/>
</dbReference>
<dbReference type="AlphaFoldDB" id="A0A5B8RJF1"/>
<dbReference type="EMBL" id="MN079214">
    <property type="protein sequence ID" value="QEA07205.1"/>
    <property type="molecule type" value="Genomic_DNA"/>
</dbReference>
<proteinExistence type="predicted"/>
<dbReference type="Pfam" id="PF08238">
    <property type="entry name" value="Sel1"/>
    <property type="match status" value="5"/>
</dbReference>
<dbReference type="SUPFAM" id="SSF81901">
    <property type="entry name" value="HCP-like"/>
    <property type="match status" value="1"/>
</dbReference>
<name>A0A5B8RJF1_9ZZZZ</name>
<evidence type="ECO:0008006" key="2">
    <source>
        <dbReference type="Google" id="ProtNLM"/>
    </source>
</evidence>
<gene>
    <name evidence="1" type="ORF">KBTEX_03552</name>
</gene>
<accession>A0A5B8RJF1</accession>
<dbReference type="Gene3D" id="1.25.40.10">
    <property type="entry name" value="Tetratricopeptide repeat domain"/>
    <property type="match status" value="2"/>
</dbReference>
<evidence type="ECO:0000313" key="1">
    <source>
        <dbReference type="EMBL" id="QEA07205.1"/>
    </source>
</evidence>
<organism evidence="1">
    <name type="scientific">uncultured organism</name>
    <dbReference type="NCBI Taxonomy" id="155900"/>
    <lineage>
        <taxon>unclassified sequences</taxon>
        <taxon>environmental samples</taxon>
    </lineage>
</organism>
<protein>
    <recommendedName>
        <fullName evidence="2">Sel1 repeat family protein</fullName>
    </recommendedName>
</protein>